<accession>B2RIB5</accession>
<dbReference type="HOGENOM" id="CLU_047094_0_0_10"/>
<gene>
    <name evidence="1" type="ordered locus">PGN_0591</name>
</gene>
<sequence>MKDLIPLSKKYFDIIALFSREPFVRLITKELEYYTDGSDLIGFICLDLIDNNYSAGILSRDKSMQYRAVKVNVDMQTITEAREWIKQSFNEDTIIQHDNYSDFFDLFKDLDNEKIIHPHYKLLKESDFHSSAKEVIKEISYHYKDIDGNFIDQFQSLNGFDSRIFELYLFCFFREQSFSFKRDFEAPDFIVNKMDKEIAIEAVTISRKPENIKNITDYTPKSPDEINSELKNNVPLMFGSAIYDKAKKKYWEKKHVQNKPFLIAIADFHDTMSMTWSFNSLVEYLYGYKYNDYKYSETGELVINPQKIDFFQKSNGTQIPAGFLLDEANKNISAIIFSSTATLSKFNRIGRQAGMGNGNSLLVRTMTIYNHNENADKPDVVNYYVDENANETWSEGVMIYHNPHALYPLDPTLFNDSVAQCFFDMESKLIRSFMPKIFPYSSHTINVKPTDSIKENGEQI</sequence>
<evidence type="ECO:0000313" key="1">
    <source>
        <dbReference type="EMBL" id="BAG33110.1"/>
    </source>
</evidence>
<dbReference type="RefSeq" id="WP_012457626.1">
    <property type="nucleotide sequence ID" value="NC_010729.1"/>
</dbReference>
<dbReference type="OrthoDB" id="981968at2"/>
<dbReference type="GeneID" id="29255819"/>
<dbReference type="Proteomes" id="UP000008842">
    <property type="component" value="Chromosome"/>
</dbReference>
<dbReference type="AlphaFoldDB" id="B2RIB5"/>
<dbReference type="eggNOG" id="ENOG502Z8GP">
    <property type="taxonomic scope" value="Bacteria"/>
</dbReference>
<name>B2RIB5_PORG3</name>
<organism evidence="1 2">
    <name type="scientific">Porphyromonas gingivalis (strain ATCC 33277 / DSM 20709 / CIP 103683 / JCM 12257 / NCTC 11834 / 2561)</name>
    <dbReference type="NCBI Taxonomy" id="431947"/>
    <lineage>
        <taxon>Bacteria</taxon>
        <taxon>Pseudomonadati</taxon>
        <taxon>Bacteroidota</taxon>
        <taxon>Bacteroidia</taxon>
        <taxon>Bacteroidales</taxon>
        <taxon>Porphyromonadaceae</taxon>
        <taxon>Porphyromonas</taxon>
    </lineage>
</organism>
<evidence type="ECO:0008006" key="3">
    <source>
        <dbReference type="Google" id="ProtNLM"/>
    </source>
</evidence>
<dbReference type="KEGG" id="pgn:PGN_0591"/>
<reference evidence="1 2" key="1">
    <citation type="journal article" date="2008" name="DNA Res.">
        <title>Determination of the genome sequence of Porphyromonas gingivalis strain ATCC 33277 and genomic comparison with strain W83 revealed extensive genome rearrangements in P. gingivalis.</title>
        <authorList>
            <person name="Naito M."/>
            <person name="Hirakawa H."/>
            <person name="Yamashita A."/>
            <person name="Ohara N."/>
            <person name="Shoji M."/>
            <person name="Yukitake H."/>
            <person name="Nakayama K."/>
            <person name="Toh H."/>
            <person name="Yoshimura F."/>
            <person name="Kuhara S."/>
            <person name="Hattori M."/>
            <person name="Hayashi T."/>
            <person name="Nakayama K."/>
        </authorList>
    </citation>
    <scope>NUCLEOTIDE SEQUENCE [LARGE SCALE GENOMIC DNA]</scope>
    <source>
        <strain evidence="2">ATCC 33277 / DSM 20709 / CIP 103683 / JCM 12257 / NCTC 11834 / 2561</strain>
    </source>
</reference>
<proteinExistence type="predicted"/>
<dbReference type="EMBL" id="AP009380">
    <property type="protein sequence ID" value="BAG33110.1"/>
    <property type="molecule type" value="Genomic_DNA"/>
</dbReference>
<protein>
    <recommendedName>
        <fullName evidence="3">Glycosaminoglycan attachment site</fullName>
    </recommendedName>
</protein>
<evidence type="ECO:0000313" key="2">
    <source>
        <dbReference type="Proteomes" id="UP000008842"/>
    </source>
</evidence>
<dbReference type="BioCyc" id="PGIN431947:G1G2V-646-MONOMER"/>